<dbReference type="InterPro" id="IPR051678">
    <property type="entry name" value="AGP_Transferase"/>
</dbReference>
<gene>
    <name evidence="1" type="ORF">jhhlp_007456</name>
</gene>
<proteinExistence type="predicted"/>
<dbReference type="AlphaFoldDB" id="A0A2N3N135"/>
<dbReference type="OrthoDB" id="3645574at2759"/>
<sequence>MATTRPIAATESTEPTIDLLGRPPITYQSALDTDSNIIHEVEHARAAKAQYQQLWGERCVIGALVKHHLGLDDRDTCIVADSHQWIRGSFNICIPIEVKSQSPGSCRKVMLRCAMPYKLAEAANPGSVDEKTSCEVGTYAWIQERCPDIRIPHLYGFGFSNHRHFTHEAYRPLYVRLSRYIRRVFHRLIGCPTLSHYVSHPTTSRLSTAYMLLEYIGPDTGRMLSDTFEKYRKDPTRRKRLSQGIARIMLSLARVPQPRIGSFRFHDDGTVSLTNRPLTCSMMILENDGTPRTVARNNTYLSIEPFIADLFDFHDQRLLTHPNAVEDEKDCRGEMAAKVLLRALAHRYIRRDQRNGPYFLQLDDLHASNIFVDNDWNVTCLMDLEWVNAMPVERLEAPYWLTGCAIDGLRGERLDEFDQVREEFMDVLEDEEGEFVADHGLSLANIMRETWDSGGVWFWHSIMSVNAMYPLFIHHICPQFTSLRLSFREEELLSKFWCEDAPKAVQDKVDEYHQYKANLQRLFTKESTTRESKS</sequence>
<organism evidence="1 2">
    <name type="scientific">Lomentospora prolificans</name>
    <dbReference type="NCBI Taxonomy" id="41688"/>
    <lineage>
        <taxon>Eukaryota</taxon>
        <taxon>Fungi</taxon>
        <taxon>Dikarya</taxon>
        <taxon>Ascomycota</taxon>
        <taxon>Pezizomycotina</taxon>
        <taxon>Sordariomycetes</taxon>
        <taxon>Hypocreomycetidae</taxon>
        <taxon>Microascales</taxon>
        <taxon>Microascaceae</taxon>
        <taxon>Lomentospora</taxon>
    </lineage>
</organism>
<dbReference type="InterPro" id="IPR011009">
    <property type="entry name" value="Kinase-like_dom_sf"/>
</dbReference>
<evidence type="ECO:0008006" key="3">
    <source>
        <dbReference type="Google" id="ProtNLM"/>
    </source>
</evidence>
<accession>A0A2N3N135</accession>
<evidence type="ECO:0000313" key="1">
    <source>
        <dbReference type="EMBL" id="PKS06139.1"/>
    </source>
</evidence>
<dbReference type="STRING" id="41688.A0A2N3N135"/>
<name>A0A2N3N135_9PEZI</name>
<dbReference type="EMBL" id="NLAX01001036">
    <property type="protein sequence ID" value="PKS06139.1"/>
    <property type="molecule type" value="Genomic_DNA"/>
</dbReference>
<comment type="caution">
    <text evidence="1">The sequence shown here is derived from an EMBL/GenBank/DDBJ whole genome shotgun (WGS) entry which is preliminary data.</text>
</comment>
<dbReference type="InParanoid" id="A0A2N3N135"/>
<evidence type="ECO:0000313" key="2">
    <source>
        <dbReference type="Proteomes" id="UP000233524"/>
    </source>
</evidence>
<dbReference type="PANTHER" id="PTHR21310">
    <property type="entry name" value="AMINOGLYCOSIDE PHOSPHOTRANSFERASE-RELATED-RELATED"/>
    <property type="match status" value="1"/>
</dbReference>
<reference evidence="1 2" key="1">
    <citation type="journal article" date="2017" name="G3 (Bethesda)">
        <title>First Draft Genome Sequence of the Pathogenic Fungus Lomentospora prolificans (Formerly Scedosporium prolificans).</title>
        <authorList>
            <person name="Luo R."/>
            <person name="Zimin A."/>
            <person name="Workman R."/>
            <person name="Fan Y."/>
            <person name="Pertea G."/>
            <person name="Grossman N."/>
            <person name="Wear M.P."/>
            <person name="Jia B."/>
            <person name="Miller H."/>
            <person name="Casadevall A."/>
            <person name="Timp W."/>
            <person name="Zhang S.X."/>
            <person name="Salzberg S.L."/>
        </authorList>
    </citation>
    <scope>NUCLEOTIDE SEQUENCE [LARGE SCALE GENOMIC DNA]</scope>
    <source>
        <strain evidence="1 2">JHH-5317</strain>
    </source>
</reference>
<protein>
    <recommendedName>
        <fullName evidence="3">Aminoglycoside phosphotransferase domain-containing protein</fullName>
    </recommendedName>
</protein>
<dbReference type="VEuPathDB" id="FungiDB:jhhlp_007456"/>
<dbReference type="SUPFAM" id="SSF56112">
    <property type="entry name" value="Protein kinase-like (PK-like)"/>
    <property type="match status" value="1"/>
</dbReference>
<keyword evidence="2" id="KW-1185">Reference proteome</keyword>
<dbReference type="PANTHER" id="PTHR21310:SF37">
    <property type="entry name" value="AMINOGLYCOSIDE PHOSPHOTRANSFERASE DOMAIN-CONTAINING PROTEIN"/>
    <property type="match status" value="1"/>
</dbReference>
<dbReference type="Proteomes" id="UP000233524">
    <property type="component" value="Unassembled WGS sequence"/>
</dbReference>